<reference evidence="1 2" key="1">
    <citation type="journal article" date="2021" name="Hortic Res">
        <title>Chromosome-scale assembly of the Dendrobium chrysotoxum genome enhances the understanding of orchid evolution.</title>
        <authorList>
            <person name="Zhang Y."/>
            <person name="Zhang G.Q."/>
            <person name="Zhang D."/>
            <person name="Liu X.D."/>
            <person name="Xu X.Y."/>
            <person name="Sun W.H."/>
            <person name="Yu X."/>
            <person name="Zhu X."/>
            <person name="Wang Z.W."/>
            <person name="Zhao X."/>
            <person name="Zhong W.Y."/>
            <person name="Chen H."/>
            <person name="Yin W.L."/>
            <person name="Huang T."/>
            <person name="Niu S.C."/>
            <person name="Liu Z.J."/>
        </authorList>
    </citation>
    <scope>NUCLEOTIDE SEQUENCE [LARGE SCALE GENOMIC DNA]</scope>
    <source>
        <strain evidence="1">Lindl</strain>
    </source>
</reference>
<dbReference type="Proteomes" id="UP000775213">
    <property type="component" value="Unassembled WGS sequence"/>
</dbReference>
<dbReference type="AlphaFoldDB" id="A0AAV7H505"/>
<comment type="caution">
    <text evidence="1">The sequence shown here is derived from an EMBL/GenBank/DDBJ whole genome shotgun (WGS) entry which is preliminary data.</text>
</comment>
<dbReference type="EMBL" id="JAGFBR010000007">
    <property type="protein sequence ID" value="KAH0464146.1"/>
    <property type="molecule type" value="Genomic_DNA"/>
</dbReference>
<organism evidence="1 2">
    <name type="scientific">Dendrobium chrysotoxum</name>
    <name type="common">Orchid</name>
    <dbReference type="NCBI Taxonomy" id="161865"/>
    <lineage>
        <taxon>Eukaryota</taxon>
        <taxon>Viridiplantae</taxon>
        <taxon>Streptophyta</taxon>
        <taxon>Embryophyta</taxon>
        <taxon>Tracheophyta</taxon>
        <taxon>Spermatophyta</taxon>
        <taxon>Magnoliopsida</taxon>
        <taxon>Liliopsida</taxon>
        <taxon>Asparagales</taxon>
        <taxon>Orchidaceae</taxon>
        <taxon>Epidendroideae</taxon>
        <taxon>Malaxideae</taxon>
        <taxon>Dendrobiinae</taxon>
        <taxon>Dendrobium</taxon>
    </lineage>
</organism>
<sequence>MHPTKEEVPFPALFIAEALKSFRNGLQRFLCTRPLYSYLGEPSRKAADVPCPHLPQCSSALALRMADEEFGTRILGAGVREEEARNGFILT</sequence>
<keyword evidence="2" id="KW-1185">Reference proteome</keyword>
<accession>A0AAV7H505</accession>
<evidence type="ECO:0000313" key="1">
    <source>
        <dbReference type="EMBL" id="KAH0464146.1"/>
    </source>
</evidence>
<evidence type="ECO:0000313" key="2">
    <source>
        <dbReference type="Proteomes" id="UP000775213"/>
    </source>
</evidence>
<gene>
    <name evidence="1" type="ORF">IEQ34_006932</name>
</gene>
<proteinExistence type="predicted"/>
<protein>
    <submittedName>
        <fullName evidence="1">Uncharacterized protein</fullName>
    </submittedName>
</protein>
<name>A0AAV7H505_DENCH</name>